<dbReference type="Pfam" id="PF00561">
    <property type="entry name" value="Abhydrolase_1"/>
    <property type="match status" value="1"/>
</dbReference>
<dbReference type="GO" id="GO:0016829">
    <property type="term" value="F:lyase activity"/>
    <property type="evidence" value="ECO:0007669"/>
    <property type="project" value="UniProtKB-KW"/>
</dbReference>
<organism evidence="3">
    <name type="scientific">marine metagenome</name>
    <dbReference type="NCBI Taxonomy" id="408172"/>
    <lineage>
        <taxon>unclassified sequences</taxon>
        <taxon>metagenomes</taxon>
        <taxon>ecological metagenomes</taxon>
    </lineage>
</organism>
<dbReference type="PRINTS" id="PR00111">
    <property type="entry name" value="ABHYDROLASE"/>
</dbReference>
<dbReference type="SUPFAM" id="SSF53474">
    <property type="entry name" value="alpha/beta-Hydrolases"/>
    <property type="match status" value="1"/>
</dbReference>
<dbReference type="PANTHER" id="PTHR42916:SF1">
    <property type="entry name" value="PROTEIN PHYLLO, CHLOROPLASTIC"/>
    <property type="match status" value="1"/>
</dbReference>
<protein>
    <recommendedName>
        <fullName evidence="2">AB hydrolase-1 domain-containing protein</fullName>
    </recommendedName>
</protein>
<gene>
    <name evidence="3" type="ORF">METZ01_LOCUS441682</name>
</gene>
<reference evidence="3" key="1">
    <citation type="submission" date="2018-05" db="EMBL/GenBank/DDBJ databases">
        <authorList>
            <person name="Lanie J.A."/>
            <person name="Ng W.-L."/>
            <person name="Kazmierczak K.M."/>
            <person name="Andrzejewski T.M."/>
            <person name="Davidsen T.M."/>
            <person name="Wayne K.J."/>
            <person name="Tettelin H."/>
            <person name="Glass J.I."/>
            <person name="Rusch D."/>
            <person name="Podicherti R."/>
            <person name="Tsui H.-C.T."/>
            <person name="Winkler M.E."/>
        </authorList>
    </citation>
    <scope>NUCLEOTIDE SEQUENCE</scope>
</reference>
<dbReference type="PANTHER" id="PTHR42916">
    <property type="entry name" value="2-SUCCINYL-5-ENOLPYRUVYL-6-HYDROXY-3-CYCLOHEXENE-1-CARBOXYLATE SYNTHASE"/>
    <property type="match status" value="1"/>
</dbReference>
<name>A0A382Z264_9ZZZZ</name>
<accession>A0A382Z264</accession>
<keyword evidence="1" id="KW-0456">Lyase</keyword>
<evidence type="ECO:0000313" key="3">
    <source>
        <dbReference type="EMBL" id="SVD88828.1"/>
    </source>
</evidence>
<dbReference type="InterPro" id="IPR000073">
    <property type="entry name" value="AB_hydrolase_1"/>
</dbReference>
<evidence type="ECO:0000259" key="2">
    <source>
        <dbReference type="Pfam" id="PF00561"/>
    </source>
</evidence>
<feature type="domain" description="AB hydrolase-1" evidence="2">
    <location>
        <begin position="9"/>
        <end position="117"/>
    </location>
</feature>
<sequence length="184" mass="19813">VSVVGSGDPLLILHGFTGSASAMQPLTQRLTGRRIVPDLIGHGKSESPASLRPYSLPSICKQLAALLTQLDTQPIHVVGYSLGGRIALTLAISRPAMIRSLALIGASPGIVDNDERLRRLNSDRCIANSIPQKGIADFVDSWVALPMWRSLQKRLTPEQWAESLHQRRSSHALGLANSLRASGI</sequence>
<dbReference type="AlphaFoldDB" id="A0A382Z264"/>
<dbReference type="Gene3D" id="3.40.50.1820">
    <property type="entry name" value="alpha/beta hydrolase"/>
    <property type="match status" value="1"/>
</dbReference>
<feature type="non-terminal residue" evidence="3">
    <location>
        <position position="1"/>
    </location>
</feature>
<dbReference type="InterPro" id="IPR029058">
    <property type="entry name" value="AB_hydrolase_fold"/>
</dbReference>
<feature type="non-terminal residue" evidence="3">
    <location>
        <position position="184"/>
    </location>
</feature>
<proteinExistence type="predicted"/>
<dbReference type="EMBL" id="UINC01179906">
    <property type="protein sequence ID" value="SVD88828.1"/>
    <property type="molecule type" value="Genomic_DNA"/>
</dbReference>
<evidence type="ECO:0000256" key="1">
    <source>
        <dbReference type="ARBA" id="ARBA00023239"/>
    </source>
</evidence>